<evidence type="ECO:0000313" key="9">
    <source>
        <dbReference type="EMBL" id="AOM81391.1"/>
    </source>
</evidence>
<evidence type="ECO:0000259" key="7">
    <source>
        <dbReference type="PROSITE" id="PS51085"/>
    </source>
</evidence>
<dbReference type="SUPFAM" id="SSF52343">
    <property type="entry name" value="Ferredoxin reductase-like, C-terminal NADP-linked domain"/>
    <property type="match status" value="1"/>
</dbReference>
<organism evidence="9">
    <name type="scientific">Hydrogenophaga intermedia</name>
    <dbReference type="NCBI Taxonomy" id="65786"/>
    <lineage>
        <taxon>Bacteria</taxon>
        <taxon>Pseudomonadati</taxon>
        <taxon>Pseudomonadota</taxon>
        <taxon>Betaproteobacteria</taxon>
        <taxon>Burkholderiales</taxon>
        <taxon>Comamonadaceae</taxon>
        <taxon>Hydrogenophaga</taxon>
    </lineage>
</organism>
<name>A0A1C9CJR7_HYDIT</name>
<dbReference type="CDD" id="cd00207">
    <property type="entry name" value="fer2"/>
    <property type="match status" value="1"/>
</dbReference>
<dbReference type="Gene3D" id="3.10.20.30">
    <property type="match status" value="1"/>
</dbReference>
<evidence type="ECO:0000259" key="8">
    <source>
        <dbReference type="PROSITE" id="PS51384"/>
    </source>
</evidence>
<dbReference type="PROSITE" id="PS51085">
    <property type="entry name" value="2FE2S_FER_2"/>
    <property type="match status" value="1"/>
</dbReference>
<keyword evidence="1" id="KW-0285">Flavoprotein</keyword>
<dbReference type="GO" id="GO:0016491">
    <property type="term" value="F:oxidoreductase activity"/>
    <property type="evidence" value="ECO:0007669"/>
    <property type="project" value="UniProtKB-KW"/>
</dbReference>
<evidence type="ECO:0000256" key="2">
    <source>
        <dbReference type="ARBA" id="ARBA00022714"/>
    </source>
</evidence>
<dbReference type="InterPro" id="IPR050415">
    <property type="entry name" value="MRET"/>
</dbReference>
<dbReference type="InterPro" id="IPR036010">
    <property type="entry name" value="2Fe-2S_ferredoxin-like_sf"/>
</dbReference>
<dbReference type="PROSITE" id="PS00197">
    <property type="entry name" value="2FE2S_FER_1"/>
    <property type="match status" value="1"/>
</dbReference>
<evidence type="ECO:0000256" key="3">
    <source>
        <dbReference type="ARBA" id="ARBA00022723"/>
    </source>
</evidence>
<keyword evidence="4" id="KW-0560">Oxidoreductase</keyword>
<protein>
    <submittedName>
        <fullName evidence="9">MdeB</fullName>
    </submittedName>
</protein>
<keyword evidence="2" id="KW-0001">2Fe-2S</keyword>
<evidence type="ECO:0000256" key="6">
    <source>
        <dbReference type="ARBA" id="ARBA00023014"/>
    </source>
</evidence>
<keyword evidence="3" id="KW-0479">Metal-binding</keyword>
<dbReference type="GO" id="GO:0051537">
    <property type="term" value="F:2 iron, 2 sulfur cluster binding"/>
    <property type="evidence" value="ECO:0007669"/>
    <property type="project" value="UniProtKB-KW"/>
</dbReference>
<dbReference type="InterPro" id="IPR006058">
    <property type="entry name" value="2Fe2S_fd_BS"/>
</dbReference>
<gene>
    <name evidence="9" type="primary">mdeB</name>
</gene>
<sequence length="317" mass="34189">MSADVPVTVAAVRAVARDVLALELRHANGQPLPGASAGAHIDLALPNGLVRQYSLVNAVGQATMDSYQVAVGWDANSRGGSVWIHEKLKVGQGLRVSAPRNLFEMAPEHRRVLLLAGGIGVTPIYAMAQACAQQGVSVELWASARSAPRLAYLEELKALPGQQLHLHFDDEQGGPMNLTERLATQRWDAVYACGPAPMLDALTAATAHWAPGSVRMERFKGAEQPASERQPFELVLQRAGVSTTVDAHESVLDAMERVGVDYPWSCREGICGTCEAPVLEGEVQHLDYVLSPEERAEQRRMMVCVSRCGGGRLVLDI</sequence>
<dbReference type="Pfam" id="PF00175">
    <property type="entry name" value="NAD_binding_1"/>
    <property type="match status" value="1"/>
</dbReference>
<reference evidence="9" key="1">
    <citation type="journal article" date="2016" name="Sci. Rep.">
        <title>Biodegradation of 3-methyldiphenylether (MDE) by Hydrogenophaga atypical strain QY7-2 and cloning of the methy-oxidation gene mdeABCD.</title>
        <authorList>
            <person name="Yang Q."/>
            <person name="Cai S."/>
            <person name="Dong S."/>
            <person name="Chen L."/>
            <person name="Chen J."/>
            <person name="Cai T."/>
        </authorList>
    </citation>
    <scope>NUCLEOTIDE SEQUENCE</scope>
    <source>
        <strain evidence="9">QY7-2</strain>
    </source>
</reference>
<dbReference type="InterPro" id="IPR001433">
    <property type="entry name" value="OxRdtase_FAD/NAD-bd"/>
</dbReference>
<dbReference type="InterPro" id="IPR017938">
    <property type="entry name" value="Riboflavin_synthase-like_b-brl"/>
</dbReference>
<dbReference type="PRINTS" id="PR00409">
    <property type="entry name" value="PHDIOXRDTASE"/>
</dbReference>
<dbReference type="SUPFAM" id="SSF63380">
    <property type="entry name" value="Riboflavin synthase domain-like"/>
    <property type="match status" value="1"/>
</dbReference>
<keyword evidence="6" id="KW-0411">Iron-sulfur</keyword>
<evidence type="ECO:0000256" key="4">
    <source>
        <dbReference type="ARBA" id="ARBA00023002"/>
    </source>
</evidence>
<dbReference type="CDD" id="cd06185">
    <property type="entry name" value="PDR_like"/>
    <property type="match status" value="1"/>
</dbReference>
<keyword evidence="5" id="KW-0408">Iron</keyword>
<dbReference type="PANTHER" id="PTHR47354">
    <property type="entry name" value="NADH OXIDOREDUCTASE HCR"/>
    <property type="match status" value="1"/>
</dbReference>
<dbReference type="SUPFAM" id="SSF54292">
    <property type="entry name" value="2Fe-2S ferredoxin-like"/>
    <property type="match status" value="1"/>
</dbReference>
<accession>A0A1C9CJR7</accession>
<dbReference type="PANTHER" id="PTHR47354:SF1">
    <property type="entry name" value="CARNITINE MONOOXYGENASE REDUCTASE SUBUNIT"/>
    <property type="match status" value="1"/>
</dbReference>
<dbReference type="InterPro" id="IPR017927">
    <property type="entry name" value="FAD-bd_FR_type"/>
</dbReference>
<dbReference type="Gene3D" id="2.40.30.10">
    <property type="entry name" value="Translation factors"/>
    <property type="match status" value="1"/>
</dbReference>
<dbReference type="Pfam" id="PF00111">
    <property type="entry name" value="Fer2"/>
    <property type="match status" value="1"/>
</dbReference>
<dbReference type="InterPro" id="IPR001041">
    <property type="entry name" value="2Fe-2S_ferredoxin-type"/>
</dbReference>
<dbReference type="AlphaFoldDB" id="A0A1C9CJR7"/>
<feature type="domain" description="2Fe-2S ferredoxin-type" evidence="7">
    <location>
        <begin position="230"/>
        <end position="317"/>
    </location>
</feature>
<evidence type="ECO:0000256" key="1">
    <source>
        <dbReference type="ARBA" id="ARBA00022630"/>
    </source>
</evidence>
<reference evidence="9" key="2">
    <citation type="submission" date="2016-05" db="EMBL/GenBank/DDBJ databases">
        <authorList>
            <person name="Lavstsen T."/>
            <person name="Jespersen J.S."/>
        </authorList>
    </citation>
    <scope>NUCLEOTIDE SEQUENCE</scope>
    <source>
        <strain evidence="9">QY7-2</strain>
    </source>
</reference>
<evidence type="ECO:0000256" key="5">
    <source>
        <dbReference type="ARBA" id="ARBA00023004"/>
    </source>
</evidence>
<dbReference type="InterPro" id="IPR039261">
    <property type="entry name" value="FNR_nucleotide-bd"/>
</dbReference>
<proteinExistence type="predicted"/>
<dbReference type="GO" id="GO:0046872">
    <property type="term" value="F:metal ion binding"/>
    <property type="evidence" value="ECO:0007669"/>
    <property type="project" value="UniProtKB-KW"/>
</dbReference>
<dbReference type="Gene3D" id="3.40.50.80">
    <property type="entry name" value="Nucleotide-binding domain of ferredoxin-NADP reductase (FNR) module"/>
    <property type="match status" value="1"/>
</dbReference>
<feature type="domain" description="FAD-binding FR-type" evidence="8">
    <location>
        <begin position="2"/>
        <end position="106"/>
    </location>
</feature>
<dbReference type="PROSITE" id="PS51384">
    <property type="entry name" value="FAD_FR"/>
    <property type="match status" value="1"/>
</dbReference>
<dbReference type="EMBL" id="KX290853">
    <property type="protein sequence ID" value="AOM81391.1"/>
    <property type="molecule type" value="Genomic_DNA"/>
</dbReference>
<dbReference type="InterPro" id="IPR012675">
    <property type="entry name" value="Beta-grasp_dom_sf"/>
</dbReference>